<keyword evidence="2" id="KW-0472">Membrane</keyword>
<keyword evidence="5" id="KW-1185">Reference proteome</keyword>
<dbReference type="EMBL" id="ML977677">
    <property type="protein sequence ID" value="KAF1993973.1"/>
    <property type="molecule type" value="Genomic_DNA"/>
</dbReference>
<evidence type="ECO:0000256" key="1">
    <source>
        <dbReference type="SAM" id="MobiDB-lite"/>
    </source>
</evidence>
<sequence>MALFYLLLSLAVGHVQANCYDPSGADANAWRAQWVYQPCWGGRVAMCCRQTDINPDDCRDDGLCYQPTTGKIWRIACTDQSWQSEHCLKLCTLKYGNNGIGPASDEHIIVSQCLDGSFCCGDWEDAEPCCDKKQGVWIVNGQIQNSNPNPEPASSQAPPPPPQTSSEDPEPTIVSSEEPDPPPVSTPASSDDISSTPSISSIPEVSSTSVPSSRSLPRSLPTSITSNSQTSTTTSPTSTTLTSPVSSLPVAQPHNYTPVIAGSVVGGLAGMALIFALFWSFFLRRQSNRHSYAPGGPAPPYPGPNPRVTELAGIARNKPLQPEAGLEPAQGFAPAAPDPRQGTVEMGGNILPASGLEHVQYAPAVPGPREGAVEVRGTILPEPGLEVVRGDGPAALHPMGGPVEVEGNNLPAAELMSGTAQPWARPVPTWTAPHRP</sequence>
<feature type="compositionally biased region" description="Low complexity" evidence="1">
    <location>
        <begin position="186"/>
        <end position="247"/>
    </location>
</feature>
<reference evidence="4" key="1">
    <citation type="journal article" date="2020" name="Stud. Mycol.">
        <title>101 Dothideomycetes genomes: a test case for predicting lifestyles and emergence of pathogens.</title>
        <authorList>
            <person name="Haridas S."/>
            <person name="Albert R."/>
            <person name="Binder M."/>
            <person name="Bloem J."/>
            <person name="Labutti K."/>
            <person name="Salamov A."/>
            <person name="Andreopoulos B."/>
            <person name="Baker S."/>
            <person name="Barry K."/>
            <person name="Bills G."/>
            <person name="Bluhm B."/>
            <person name="Cannon C."/>
            <person name="Castanera R."/>
            <person name="Culley D."/>
            <person name="Daum C."/>
            <person name="Ezra D."/>
            <person name="Gonzalez J."/>
            <person name="Henrissat B."/>
            <person name="Kuo A."/>
            <person name="Liang C."/>
            <person name="Lipzen A."/>
            <person name="Lutzoni F."/>
            <person name="Magnuson J."/>
            <person name="Mondo S."/>
            <person name="Nolan M."/>
            <person name="Ohm R."/>
            <person name="Pangilinan J."/>
            <person name="Park H.-J."/>
            <person name="Ramirez L."/>
            <person name="Alfaro M."/>
            <person name="Sun H."/>
            <person name="Tritt A."/>
            <person name="Yoshinaga Y."/>
            <person name="Zwiers L.-H."/>
            <person name="Turgeon B."/>
            <person name="Goodwin S."/>
            <person name="Spatafora J."/>
            <person name="Crous P."/>
            <person name="Grigoriev I."/>
        </authorList>
    </citation>
    <scope>NUCLEOTIDE SEQUENCE</scope>
    <source>
        <strain evidence="4">CBS 123094</strain>
    </source>
</reference>
<feature type="signal peptide" evidence="3">
    <location>
        <begin position="1"/>
        <end position="17"/>
    </location>
</feature>
<gene>
    <name evidence="4" type="ORF">P154DRAFT_625045</name>
</gene>
<evidence type="ECO:0000313" key="4">
    <source>
        <dbReference type="EMBL" id="KAF1993973.1"/>
    </source>
</evidence>
<dbReference type="CDD" id="cd12087">
    <property type="entry name" value="TM_EGFR-like"/>
    <property type="match status" value="1"/>
</dbReference>
<keyword evidence="2" id="KW-0812">Transmembrane</keyword>
<feature type="chain" id="PRO_5025553683" description="Mid2 domain-containing protein" evidence="3">
    <location>
        <begin position="18"/>
        <end position="436"/>
    </location>
</feature>
<evidence type="ECO:0008006" key="6">
    <source>
        <dbReference type="Google" id="ProtNLM"/>
    </source>
</evidence>
<dbReference type="AlphaFoldDB" id="A0A6A5VWQ1"/>
<evidence type="ECO:0000256" key="3">
    <source>
        <dbReference type="SAM" id="SignalP"/>
    </source>
</evidence>
<name>A0A6A5VWQ1_9PLEO</name>
<evidence type="ECO:0000256" key="2">
    <source>
        <dbReference type="SAM" id="Phobius"/>
    </source>
</evidence>
<feature type="region of interest" description="Disordered" evidence="1">
    <location>
        <begin position="142"/>
        <end position="252"/>
    </location>
</feature>
<keyword evidence="3" id="KW-0732">Signal</keyword>
<organism evidence="4 5">
    <name type="scientific">Amniculicola lignicola CBS 123094</name>
    <dbReference type="NCBI Taxonomy" id="1392246"/>
    <lineage>
        <taxon>Eukaryota</taxon>
        <taxon>Fungi</taxon>
        <taxon>Dikarya</taxon>
        <taxon>Ascomycota</taxon>
        <taxon>Pezizomycotina</taxon>
        <taxon>Dothideomycetes</taxon>
        <taxon>Pleosporomycetidae</taxon>
        <taxon>Pleosporales</taxon>
        <taxon>Amniculicolaceae</taxon>
        <taxon>Amniculicola</taxon>
    </lineage>
</organism>
<keyword evidence="2" id="KW-1133">Transmembrane helix</keyword>
<proteinExistence type="predicted"/>
<dbReference type="Proteomes" id="UP000799779">
    <property type="component" value="Unassembled WGS sequence"/>
</dbReference>
<feature type="transmembrane region" description="Helical" evidence="2">
    <location>
        <begin position="259"/>
        <end position="282"/>
    </location>
</feature>
<dbReference type="OrthoDB" id="3797831at2759"/>
<evidence type="ECO:0000313" key="5">
    <source>
        <dbReference type="Proteomes" id="UP000799779"/>
    </source>
</evidence>
<feature type="compositionally biased region" description="Low complexity" evidence="1">
    <location>
        <begin position="144"/>
        <end position="156"/>
    </location>
</feature>
<accession>A0A6A5VWQ1</accession>
<protein>
    <recommendedName>
        <fullName evidence="6">Mid2 domain-containing protein</fullName>
    </recommendedName>
</protein>